<evidence type="ECO:0000313" key="9">
    <source>
        <dbReference type="EMBL" id="GAA2730372.1"/>
    </source>
</evidence>
<keyword evidence="6 7" id="KW-0472">Membrane</keyword>
<dbReference type="InterPro" id="IPR020846">
    <property type="entry name" value="MFS_dom"/>
</dbReference>
<feature type="transmembrane region" description="Helical" evidence="7">
    <location>
        <begin position="48"/>
        <end position="75"/>
    </location>
</feature>
<feature type="transmembrane region" description="Helical" evidence="7">
    <location>
        <begin position="81"/>
        <end position="100"/>
    </location>
</feature>
<proteinExistence type="predicted"/>
<evidence type="ECO:0000256" key="6">
    <source>
        <dbReference type="ARBA" id="ARBA00023136"/>
    </source>
</evidence>
<evidence type="ECO:0000256" key="2">
    <source>
        <dbReference type="ARBA" id="ARBA00022448"/>
    </source>
</evidence>
<feature type="transmembrane region" description="Helical" evidence="7">
    <location>
        <begin position="291"/>
        <end position="313"/>
    </location>
</feature>
<dbReference type="PANTHER" id="PTHR23513:SF6">
    <property type="entry name" value="MAJOR FACILITATOR SUPERFAMILY ASSOCIATED DOMAIN-CONTAINING PROTEIN"/>
    <property type="match status" value="1"/>
</dbReference>
<evidence type="ECO:0000256" key="5">
    <source>
        <dbReference type="ARBA" id="ARBA00022989"/>
    </source>
</evidence>
<feature type="transmembrane region" description="Helical" evidence="7">
    <location>
        <begin position="261"/>
        <end position="285"/>
    </location>
</feature>
<feature type="transmembrane region" description="Helical" evidence="7">
    <location>
        <begin position="418"/>
        <end position="437"/>
    </location>
</feature>
<protein>
    <submittedName>
        <fullName evidence="9">MFS transporter</fullName>
    </submittedName>
</protein>
<keyword evidence="2" id="KW-0813">Transport</keyword>
<evidence type="ECO:0000256" key="4">
    <source>
        <dbReference type="ARBA" id="ARBA00022692"/>
    </source>
</evidence>
<evidence type="ECO:0000256" key="1">
    <source>
        <dbReference type="ARBA" id="ARBA00004651"/>
    </source>
</evidence>
<organism evidence="9 10">
    <name type="scientific">Pedococcus aerophilus</name>
    <dbReference type="NCBI Taxonomy" id="436356"/>
    <lineage>
        <taxon>Bacteria</taxon>
        <taxon>Bacillati</taxon>
        <taxon>Actinomycetota</taxon>
        <taxon>Actinomycetes</taxon>
        <taxon>Micrococcales</taxon>
        <taxon>Intrasporangiaceae</taxon>
        <taxon>Pedococcus</taxon>
    </lineage>
</organism>
<keyword evidence="5 7" id="KW-1133">Transmembrane helix</keyword>
<accession>A0ABP6GUG0</accession>
<evidence type="ECO:0000256" key="3">
    <source>
        <dbReference type="ARBA" id="ARBA00022475"/>
    </source>
</evidence>
<dbReference type="EMBL" id="BAAARN010000001">
    <property type="protein sequence ID" value="GAA2730372.1"/>
    <property type="molecule type" value="Genomic_DNA"/>
</dbReference>
<keyword evidence="10" id="KW-1185">Reference proteome</keyword>
<dbReference type="InterPro" id="IPR010290">
    <property type="entry name" value="TM_effector"/>
</dbReference>
<keyword evidence="4 7" id="KW-0812">Transmembrane</keyword>
<feature type="transmembrane region" description="Helical" evidence="7">
    <location>
        <begin position="325"/>
        <end position="343"/>
    </location>
</feature>
<feature type="transmembrane region" description="Helical" evidence="7">
    <location>
        <begin position="392"/>
        <end position="412"/>
    </location>
</feature>
<dbReference type="Proteomes" id="UP001501326">
    <property type="component" value="Unassembled WGS sequence"/>
</dbReference>
<reference evidence="10" key="1">
    <citation type="journal article" date="2019" name="Int. J. Syst. Evol. Microbiol.">
        <title>The Global Catalogue of Microorganisms (GCM) 10K type strain sequencing project: providing services to taxonomists for standard genome sequencing and annotation.</title>
        <authorList>
            <consortium name="The Broad Institute Genomics Platform"/>
            <consortium name="The Broad Institute Genome Sequencing Center for Infectious Disease"/>
            <person name="Wu L."/>
            <person name="Ma J."/>
        </authorList>
    </citation>
    <scope>NUCLEOTIDE SEQUENCE [LARGE SCALE GENOMIC DNA]</scope>
    <source>
        <strain evidence="10">JCM 16378</strain>
    </source>
</reference>
<dbReference type="InterPro" id="IPR036259">
    <property type="entry name" value="MFS_trans_sf"/>
</dbReference>
<keyword evidence="3" id="KW-1003">Cell membrane</keyword>
<dbReference type="PROSITE" id="PS50850">
    <property type="entry name" value="MFS"/>
    <property type="match status" value="1"/>
</dbReference>
<feature type="transmembrane region" description="Helical" evidence="7">
    <location>
        <begin position="112"/>
        <end position="131"/>
    </location>
</feature>
<sequence>MVRSRAARRRAGARARVRLRPRVPGPTMTSRPAPVAALPLRRNRDFSLLWFGEGVSVLGNATTSVLLPLLAVVAFDAGPGWMGILTAAAWLPWLVIGLPAGALVDRLPARRVMVASDLVAAAVLASVPIAGALGHLTLTHVVLAALGNGVCTVFFRAAYPALVRQVAPAQQQEQAFARLFGTESAMQVAGPGVGGLLAQLGSAALGLVVDAASFLVSAACLARLRLSPGGTDPDTVTARPSLRTSIGEGVDYIRGDRILRFFTVVGGASNFGLTGYGALLVLFLVRDLGLSPAAVGIVMATGSIGGFLGAALATRVSARLGSARALLWLQVLAGPTSLLIPLATPGPGVAFLVAGQLLVGTGVVAGNVVRGAWRNRYVPEAMLARQVTTAQVVNYGTMPVAGLVAGVLGTHFGLRPTILVMAGTHTLACLAMFWSPLRGLREMPAQRSGR</sequence>
<feature type="domain" description="Major facilitator superfamily (MFS) profile" evidence="8">
    <location>
        <begin position="258"/>
        <end position="450"/>
    </location>
</feature>
<gene>
    <name evidence="9" type="ORF">GCM10009867_01620</name>
</gene>
<evidence type="ECO:0000259" key="8">
    <source>
        <dbReference type="PROSITE" id="PS50850"/>
    </source>
</evidence>
<dbReference type="PANTHER" id="PTHR23513">
    <property type="entry name" value="INTEGRAL MEMBRANE EFFLUX PROTEIN-RELATED"/>
    <property type="match status" value="1"/>
</dbReference>
<evidence type="ECO:0000256" key="7">
    <source>
        <dbReference type="SAM" id="Phobius"/>
    </source>
</evidence>
<evidence type="ECO:0000313" key="10">
    <source>
        <dbReference type="Proteomes" id="UP001501326"/>
    </source>
</evidence>
<comment type="subcellular location">
    <subcellularLocation>
        <location evidence="1">Cell membrane</location>
        <topology evidence="1">Multi-pass membrane protein</topology>
    </subcellularLocation>
</comment>
<comment type="caution">
    <text evidence="9">The sequence shown here is derived from an EMBL/GenBank/DDBJ whole genome shotgun (WGS) entry which is preliminary data.</text>
</comment>
<name>A0ABP6GUG0_9MICO</name>
<dbReference type="Pfam" id="PF05977">
    <property type="entry name" value="MFS_3"/>
    <property type="match status" value="1"/>
</dbReference>
<dbReference type="SUPFAM" id="SSF103473">
    <property type="entry name" value="MFS general substrate transporter"/>
    <property type="match status" value="1"/>
</dbReference>
<feature type="transmembrane region" description="Helical" evidence="7">
    <location>
        <begin position="349"/>
        <end position="372"/>
    </location>
</feature>
<feature type="transmembrane region" description="Helical" evidence="7">
    <location>
        <begin position="137"/>
        <end position="155"/>
    </location>
</feature>
<dbReference type="Gene3D" id="1.20.1250.20">
    <property type="entry name" value="MFS general substrate transporter like domains"/>
    <property type="match status" value="1"/>
</dbReference>
<dbReference type="CDD" id="cd06173">
    <property type="entry name" value="MFS_MefA_like"/>
    <property type="match status" value="1"/>
</dbReference>